<evidence type="ECO:0000256" key="1">
    <source>
        <dbReference type="SAM" id="MobiDB-lite"/>
    </source>
</evidence>
<dbReference type="RefSeq" id="WP_380637335.1">
    <property type="nucleotide sequence ID" value="NZ_JBHSQO010000016.1"/>
</dbReference>
<feature type="compositionally biased region" description="Low complexity" evidence="1">
    <location>
        <begin position="288"/>
        <end position="316"/>
    </location>
</feature>
<evidence type="ECO:0000313" key="2">
    <source>
        <dbReference type="EMBL" id="MFC6091134.1"/>
    </source>
</evidence>
<dbReference type="Proteomes" id="UP001596220">
    <property type="component" value="Unassembled WGS sequence"/>
</dbReference>
<protein>
    <submittedName>
        <fullName evidence="2">Uncharacterized protein</fullName>
    </submittedName>
</protein>
<gene>
    <name evidence="2" type="ORF">ACFP3R_17800</name>
</gene>
<dbReference type="EMBL" id="JBHSQO010000016">
    <property type="protein sequence ID" value="MFC6091134.1"/>
    <property type="molecule type" value="Genomic_DNA"/>
</dbReference>
<organism evidence="2 3">
    <name type="scientific">Saccharothrix lopnurensis</name>
    <dbReference type="NCBI Taxonomy" id="1670621"/>
    <lineage>
        <taxon>Bacteria</taxon>
        <taxon>Bacillati</taxon>
        <taxon>Actinomycetota</taxon>
        <taxon>Actinomycetes</taxon>
        <taxon>Pseudonocardiales</taxon>
        <taxon>Pseudonocardiaceae</taxon>
        <taxon>Saccharothrix</taxon>
    </lineage>
</organism>
<name>A0ABW1P6A5_9PSEU</name>
<evidence type="ECO:0000313" key="3">
    <source>
        <dbReference type="Proteomes" id="UP001596220"/>
    </source>
</evidence>
<accession>A0ABW1P6A5</accession>
<proteinExistence type="predicted"/>
<feature type="region of interest" description="Disordered" evidence="1">
    <location>
        <begin position="270"/>
        <end position="341"/>
    </location>
</feature>
<feature type="compositionally biased region" description="Polar residues" evidence="1">
    <location>
        <begin position="317"/>
        <end position="326"/>
    </location>
</feature>
<keyword evidence="3" id="KW-1185">Reference proteome</keyword>
<sequence>MTSRPWPDFRPGPLASTRAWWRRNRADADEYTFVPASTTHQHQFESPLPSAVYGLDFHVKMTIHWRVDLTSGARHNSPRNAAVNDIIQRARGLTERTMLVHHVPLQHQLGDELAAERQVDGTHVWARADGVVLSVAEGDLAVARKHIELLQTSAMRQAERDAERAEMAYLREEVFGDLSSATVWWLTRNGYQVEQAVALSRHLAELVEIAANRRDRHWADTLVTSFENALPRLDDGSRADVRLHLAKALGVYGGSNVATEFAEQVGLPVHHHEHHELPQSSATQSSATPNSGTQSGSTPSSSATPSGSGTHGSGAAQNNGVRNNGTPGNGTHPANGAWPLP</sequence>
<reference evidence="3" key="1">
    <citation type="journal article" date="2019" name="Int. J. Syst. Evol. Microbiol.">
        <title>The Global Catalogue of Microorganisms (GCM) 10K type strain sequencing project: providing services to taxonomists for standard genome sequencing and annotation.</title>
        <authorList>
            <consortium name="The Broad Institute Genomics Platform"/>
            <consortium name="The Broad Institute Genome Sequencing Center for Infectious Disease"/>
            <person name="Wu L."/>
            <person name="Ma J."/>
        </authorList>
    </citation>
    <scope>NUCLEOTIDE SEQUENCE [LARGE SCALE GENOMIC DNA]</scope>
    <source>
        <strain evidence="3">CGMCC 4.7246</strain>
    </source>
</reference>
<comment type="caution">
    <text evidence="2">The sequence shown here is derived from an EMBL/GenBank/DDBJ whole genome shotgun (WGS) entry which is preliminary data.</text>
</comment>
<feature type="compositionally biased region" description="Polar residues" evidence="1">
    <location>
        <begin position="278"/>
        <end position="287"/>
    </location>
</feature>